<feature type="region of interest" description="Disordered" evidence="1">
    <location>
        <begin position="1"/>
        <end position="37"/>
    </location>
</feature>
<keyword evidence="3" id="KW-1185">Reference proteome</keyword>
<dbReference type="AlphaFoldDB" id="A0A1J8QP70"/>
<proteinExistence type="predicted"/>
<name>A0A1J8QP70_9AGAM</name>
<dbReference type="STRING" id="180088.A0A1J8QP70"/>
<reference evidence="2 3" key="1">
    <citation type="submission" date="2016-03" db="EMBL/GenBank/DDBJ databases">
        <title>Comparative genomics of the ectomycorrhizal sister species Rhizopogon vinicolor and Rhizopogon vesiculosus (Basidiomycota: Boletales) reveals a divergence of the mating type B locus.</title>
        <authorList>
            <person name="Mujic A.B."/>
            <person name="Kuo A."/>
            <person name="Tritt A."/>
            <person name="Lipzen A."/>
            <person name="Chen C."/>
            <person name="Johnson J."/>
            <person name="Sharma A."/>
            <person name="Barry K."/>
            <person name="Grigoriev I.V."/>
            <person name="Spatafora J.W."/>
        </authorList>
    </citation>
    <scope>NUCLEOTIDE SEQUENCE [LARGE SCALE GENOMIC DNA]</scope>
    <source>
        <strain evidence="2 3">AM-OR11-056</strain>
    </source>
</reference>
<accession>A0A1J8QP70</accession>
<evidence type="ECO:0000256" key="1">
    <source>
        <dbReference type="SAM" id="MobiDB-lite"/>
    </source>
</evidence>
<comment type="caution">
    <text evidence="2">The sequence shown here is derived from an EMBL/GenBank/DDBJ whole genome shotgun (WGS) entry which is preliminary data.</text>
</comment>
<sequence length="99" mass="10974">MSTSSPLNENSDGVVERQRHGNSHHTPKLDAETKAVMNADAKLSNPLRGISHDRLMTDVEIVAQERGLTHLLPDLKKGALIAQDPSCVWQYRAQKFLTS</sequence>
<gene>
    <name evidence="2" type="ORF">AZE42_13301</name>
</gene>
<dbReference type="EMBL" id="LVVM01000028">
    <property type="protein sequence ID" value="OJA21675.1"/>
    <property type="molecule type" value="Genomic_DNA"/>
</dbReference>
<dbReference type="Proteomes" id="UP000183567">
    <property type="component" value="Unassembled WGS sequence"/>
</dbReference>
<organism evidence="2 3">
    <name type="scientific">Rhizopogon vesiculosus</name>
    <dbReference type="NCBI Taxonomy" id="180088"/>
    <lineage>
        <taxon>Eukaryota</taxon>
        <taxon>Fungi</taxon>
        <taxon>Dikarya</taxon>
        <taxon>Basidiomycota</taxon>
        <taxon>Agaricomycotina</taxon>
        <taxon>Agaricomycetes</taxon>
        <taxon>Agaricomycetidae</taxon>
        <taxon>Boletales</taxon>
        <taxon>Suillineae</taxon>
        <taxon>Rhizopogonaceae</taxon>
        <taxon>Rhizopogon</taxon>
    </lineage>
</organism>
<evidence type="ECO:0000313" key="2">
    <source>
        <dbReference type="EMBL" id="OJA21675.1"/>
    </source>
</evidence>
<dbReference type="OrthoDB" id="5290825at2759"/>
<protein>
    <submittedName>
        <fullName evidence="2">Uncharacterized protein</fullName>
    </submittedName>
</protein>
<evidence type="ECO:0000313" key="3">
    <source>
        <dbReference type="Proteomes" id="UP000183567"/>
    </source>
</evidence>
<feature type="compositionally biased region" description="Polar residues" evidence="1">
    <location>
        <begin position="1"/>
        <end position="11"/>
    </location>
</feature>